<accession>A0A3A8M796</accession>
<reference evidence="11" key="1">
    <citation type="submission" date="2018-09" db="EMBL/GenBank/DDBJ databases">
        <authorList>
            <person name="Livingstone P.G."/>
            <person name="Whitworth D.E."/>
        </authorList>
    </citation>
    <scope>NUCLEOTIDE SEQUENCE [LARGE SCALE GENOMIC DNA]</scope>
    <source>
        <strain evidence="11">CA040B</strain>
    </source>
</reference>
<dbReference type="InterPro" id="IPR007891">
    <property type="entry name" value="CHASE3"/>
</dbReference>
<proteinExistence type="inferred from homology"/>
<keyword evidence="4" id="KW-0807">Transducer</keyword>
<dbReference type="OrthoDB" id="9763018at2"/>
<dbReference type="Pfam" id="PF05227">
    <property type="entry name" value="CHASE3"/>
    <property type="match status" value="1"/>
</dbReference>
<dbReference type="PROSITE" id="PS50111">
    <property type="entry name" value="CHEMOTAXIS_TRANSDUC_2"/>
    <property type="match status" value="1"/>
</dbReference>
<dbReference type="GO" id="GO:0004888">
    <property type="term" value="F:transmembrane signaling receptor activity"/>
    <property type="evidence" value="ECO:0007669"/>
    <property type="project" value="InterPro"/>
</dbReference>
<evidence type="ECO:0000256" key="6">
    <source>
        <dbReference type="SAM" id="MobiDB-lite"/>
    </source>
</evidence>
<dbReference type="SMART" id="SM00304">
    <property type="entry name" value="HAMP"/>
    <property type="match status" value="1"/>
</dbReference>
<evidence type="ECO:0000313" key="11">
    <source>
        <dbReference type="Proteomes" id="UP000273405"/>
    </source>
</evidence>
<feature type="domain" description="HAMP" evidence="9">
    <location>
        <begin position="214"/>
        <end position="266"/>
    </location>
</feature>
<dbReference type="PANTHER" id="PTHR43531">
    <property type="entry name" value="PROTEIN ICFG"/>
    <property type="match status" value="1"/>
</dbReference>
<feature type="compositionally biased region" description="Gly residues" evidence="6">
    <location>
        <begin position="550"/>
        <end position="564"/>
    </location>
</feature>
<feature type="domain" description="Methyl-accepting transducer" evidence="8">
    <location>
        <begin position="271"/>
        <end position="486"/>
    </location>
</feature>
<sequence>MFNNLSITGKLLLAFGSMVAIIVGLVSMVYMTLDRVALSANEDTESRLVMVAVRTLEGDMADLETGQRGFLITGDEKFLEPYTQARLSVSQNIDRIRELTQKNRRQQDRLQEIRDLMQQWVTQHLEPLIGQRREVNAGRGELAQLIAVEQSARGKATADRIRTMLTKLADDEEVLLNERTTRTAGMAQDLYNVLTFGGLLSVALAGLLSYLLTRSIVQPLTEAVQVTAQVTAGDLTANIITRGRDETGRMMSSMREMIQRLSGVISEVRGAAGSLSSASLQVASAAQGLSQGTSSQAASVEETTASLEQLNVSIRQNAENSREMEQTAVKGARDAEESGRAVKETVEAMNAIAERISIVEEIAYQTNLLALNAAVEAARAGEHGRGFSVVATEVRKLAERSQKAAKEIGGLASSSVKVAERSGQLLSELVPAIRRTSQLVQQVTNASREQAVGVSQMTRAMTQVDQVTQRNASAAEELSSTAEEMATQAESLLQMMTFFRLMEGFGFNAPSAPARPMPVRLPASAARGLQVAAQGVLAASMPAPRNGNGHANGHGNGHANGHLGGAAETPAHQDFQRF</sequence>
<dbReference type="GO" id="GO:0006935">
    <property type="term" value="P:chemotaxis"/>
    <property type="evidence" value="ECO:0007669"/>
    <property type="project" value="UniProtKB-KW"/>
</dbReference>
<name>A0A3A8M796_9BACT</name>
<organism evidence="10 11">
    <name type="scientific">Corallococcus sicarius</name>
    <dbReference type="NCBI Taxonomy" id="2316726"/>
    <lineage>
        <taxon>Bacteria</taxon>
        <taxon>Pseudomonadati</taxon>
        <taxon>Myxococcota</taxon>
        <taxon>Myxococcia</taxon>
        <taxon>Myxococcales</taxon>
        <taxon>Cystobacterineae</taxon>
        <taxon>Myxococcaceae</taxon>
        <taxon>Corallococcus</taxon>
    </lineage>
</organism>
<dbReference type="RefSeq" id="WP_120630432.1">
    <property type="nucleotide sequence ID" value="NZ_RAWG01000540.1"/>
</dbReference>
<keyword evidence="7" id="KW-1133">Transmembrane helix</keyword>
<dbReference type="CDD" id="cd19410">
    <property type="entry name" value="HK9-like_sensor"/>
    <property type="match status" value="1"/>
</dbReference>
<dbReference type="GO" id="GO:0007165">
    <property type="term" value="P:signal transduction"/>
    <property type="evidence" value="ECO:0007669"/>
    <property type="project" value="UniProtKB-KW"/>
</dbReference>
<feature type="transmembrane region" description="Helical" evidence="7">
    <location>
        <begin position="190"/>
        <end position="212"/>
    </location>
</feature>
<evidence type="ECO:0000256" key="2">
    <source>
        <dbReference type="ARBA" id="ARBA00022500"/>
    </source>
</evidence>
<dbReference type="PRINTS" id="PR00260">
    <property type="entry name" value="CHEMTRNSDUCR"/>
</dbReference>
<feature type="region of interest" description="Disordered" evidence="6">
    <location>
        <begin position="543"/>
        <end position="578"/>
    </location>
</feature>
<dbReference type="SUPFAM" id="SSF58104">
    <property type="entry name" value="Methyl-accepting chemotaxis protein (MCP) signaling domain"/>
    <property type="match status" value="1"/>
</dbReference>
<protein>
    <submittedName>
        <fullName evidence="10">HAMP domain-containing protein</fullName>
    </submittedName>
</protein>
<evidence type="ECO:0000313" key="10">
    <source>
        <dbReference type="EMBL" id="RKH28196.1"/>
    </source>
</evidence>
<gene>
    <name evidence="10" type="ORF">D7X12_40325</name>
</gene>
<dbReference type="PANTHER" id="PTHR43531:SF11">
    <property type="entry name" value="METHYL-ACCEPTING CHEMOTAXIS PROTEIN 3"/>
    <property type="match status" value="1"/>
</dbReference>
<dbReference type="FunFam" id="1.10.287.950:FF:000001">
    <property type="entry name" value="Methyl-accepting chemotaxis sensory transducer"/>
    <property type="match status" value="1"/>
</dbReference>
<dbReference type="PROSITE" id="PS50885">
    <property type="entry name" value="HAMP"/>
    <property type="match status" value="1"/>
</dbReference>
<dbReference type="Proteomes" id="UP000273405">
    <property type="component" value="Unassembled WGS sequence"/>
</dbReference>
<evidence type="ECO:0000256" key="7">
    <source>
        <dbReference type="SAM" id="Phobius"/>
    </source>
</evidence>
<evidence type="ECO:0000259" key="8">
    <source>
        <dbReference type="PROSITE" id="PS50111"/>
    </source>
</evidence>
<keyword evidence="7" id="KW-0472">Membrane</keyword>
<comment type="similarity">
    <text evidence="3">Belongs to the methyl-accepting chemotaxis (MCP) protein family.</text>
</comment>
<feature type="coiled-coil region" evidence="5">
    <location>
        <begin position="464"/>
        <end position="495"/>
    </location>
</feature>
<dbReference type="InterPro" id="IPR004090">
    <property type="entry name" value="Chemotax_Me-accpt_rcpt"/>
</dbReference>
<keyword evidence="5" id="KW-0175">Coiled coil</keyword>
<dbReference type="EMBL" id="RAWG01000540">
    <property type="protein sequence ID" value="RKH28196.1"/>
    <property type="molecule type" value="Genomic_DNA"/>
</dbReference>
<evidence type="ECO:0000256" key="4">
    <source>
        <dbReference type="PROSITE-ProRule" id="PRU00284"/>
    </source>
</evidence>
<keyword evidence="11" id="KW-1185">Reference proteome</keyword>
<dbReference type="InterPro" id="IPR051310">
    <property type="entry name" value="MCP_chemotaxis"/>
</dbReference>
<evidence type="ECO:0000256" key="5">
    <source>
        <dbReference type="SAM" id="Coils"/>
    </source>
</evidence>
<evidence type="ECO:0000256" key="1">
    <source>
        <dbReference type="ARBA" id="ARBA00004370"/>
    </source>
</evidence>
<dbReference type="InterPro" id="IPR003660">
    <property type="entry name" value="HAMP_dom"/>
</dbReference>
<dbReference type="Gene3D" id="1.10.287.950">
    <property type="entry name" value="Methyl-accepting chemotaxis protein"/>
    <property type="match status" value="1"/>
</dbReference>
<keyword evidence="2" id="KW-0145">Chemotaxis</keyword>
<dbReference type="SMART" id="SM00283">
    <property type="entry name" value="MA"/>
    <property type="match status" value="1"/>
</dbReference>
<comment type="caution">
    <text evidence="10">The sequence shown here is derived from an EMBL/GenBank/DDBJ whole genome shotgun (WGS) entry which is preliminary data.</text>
</comment>
<dbReference type="AlphaFoldDB" id="A0A3A8M796"/>
<keyword evidence="7" id="KW-0812">Transmembrane</keyword>
<dbReference type="CDD" id="cd06225">
    <property type="entry name" value="HAMP"/>
    <property type="match status" value="1"/>
</dbReference>
<evidence type="ECO:0000259" key="9">
    <source>
        <dbReference type="PROSITE" id="PS50885"/>
    </source>
</evidence>
<dbReference type="Pfam" id="PF00672">
    <property type="entry name" value="HAMP"/>
    <property type="match status" value="1"/>
</dbReference>
<evidence type="ECO:0000256" key="3">
    <source>
        <dbReference type="ARBA" id="ARBA00029447"/>
    </source>
</evidence>
<comment type="subcellular location">
    <subcellularLocation>
        <location evidence="1">Membrane</location>
    </subcellularLocation>
</comment>
<dbReference type="GO" id="GO:0005886">
    <property type="term" value="C:plasma membrane"/>
    <property type="evidence" value="ECO:0007669"/>
    <property type="project" value="TreeGrafter"/>
</dbReference>
<feature type="transmembrane region" description="Helical" evidence="7">
    <location>
        <begin position="12"/>
        <end position="33"/>
    </location>
</feature>
<dbReference type="InterPro" id="IPR004089">
    <property type="entry name" value="MCPsignal_dom"/>
</dbReference>
<dbReference type="Pfam" id="PF00015">
    <property type="entry name" value="MCPsignal"/>
    <property type="match status" value="1"/>
</dbReference>